<feature type="transmembrane region" description="Helical" evidence="1">
    <location>
        <begin position="33"/>
        <end position="53"/>
    </location>
</feature>
<reference evidence="2" key="1">
    <citation type="submission" date="2021-02" db="EMBL/GenBank/DDBJ databases">
        <authorList>
            <person name="Dougan E. K."/>
            <person name="Rhodes N."/>
            <person name="Thang M."/>
            <person name="Chan C."/>
        </authorList>
    </citation>
    <scope>NUCLEOTIDE SEQUENCE</scope>
</reference>
<keyword evidence="3" id="KW-1185">Reference proteome</keyword>
<evidence type="ECO:0000256" key="1">
    <source>
        <dbReference type="SAM" id="Phobius"/>
    </source>
</evidence>
<dbReference type="AlphaFoldDB" id="A0A812V6G2"/>
<feature type="non-terminal residue" evidence="2">
    <location>
        <position position="230"/>
    </location>
</feature>
<comment type="caution">
    <text evidence="2">The sequence shown here is derived from an EMBL/GenBank/DDBJ whole genome shotgun (WGS) entry which is preliminary data.</text>
</comment>
<dbReference type="OrthoDB" id="425436at2759"/>
<evidence type="ECO:0000313" key="3">
    <source>
        <dbReference type="Proteomes" id="UP000601435"/>
    </source>
</evidence>
<gene>
    <name evidence="2" type="ORF">SNEC2469_LOCUS17274</name>
</gene>
<dbReference type="EMBL" id="CAJNJA010028502">
    <property type="protein sequence ID" value="CAE7604281.1"/>
    <property type="molecule type" value="Genomic_DNA"/>
</dbReference>
<organism evidence="2 3">
    <name type="scientific">Symbiodinium necroappetens</name>
    <dbReference type="NCBI Taxonomy" id="1628268"/>
    <lineage>
        <taxon>Eukaryota</taxon>
        <taxon>Sar</taxon>
        <taxon>Alveolata</taxon>
        <taxon>Dinophyceae</taxon>
        <taxon>Suessiales</taxon>
        <taxon>Symbiodiniaceae</taxon>
        <taxon>Symbiodinium</taxon>
    </lineage>
</organism>
<keyword evidence="1" id="KW-0472">Membrane</keyword>
<keyword evidence="1" id="KW-1133">Transmembrane helix</keyword>
<keyword evidence="1" id="KW-0812">Transmembrane</keyword>
<dbReference type="Proteomes" id="UP000601435">
    <property type="component" value="Unassembled WGS sequence"/>
</dbReference>
<name>A0A812V6G2_9DINO</name>
<accession>A0A812V6G2</accession>
<proteinExistence type="predicted"/>
<sequence length="230" mass="24238">MVSASPIVNDAVVDYAGLGHQQAQPEARTSRKWYFLGAGLALLGVAGVVAKATSSGDALFSSKSGLKGTIQAAETWEELPGIDKVIRKAQSLKQDKPMRNLQDLFYDSQPEELPWIRTECVIDTVQAAAYLGQAVVFLYKAIDYDGLECPNNSPVGCAASVAGFITSISWIASYLSFAANACGQAVNNGALCAGDFTALMANFGEIATVGAAARADCDFGKNALQILTRT</sequence>
<protein>
    <submittedName>
        <fullName evidence="2">Uncharacterized protein</fullName>
    </submittedName>
</protein>
<evidence type="ECO:0000313" key="2">
    <source>
        <dbReference type="EMBL" id="CAE7604281.1"/>
    </source>
</evidence>